<comment type="caution">
    <text evidence="1">The sequence shown here is derived from an EMBL/GenBank/DDBJ whole genome shotgun (WGS) entry which is preliminary data.</text>
</comment>
<dbReference type="AlphaFoldDB" id="A0A7W4DAD6"/>
<proteinExistence type="predicted"/>
<accession>A0A7W4DAD6</accession>
<dbReference type="RefSeq" id="WP_182832943.1">
    <property type="nucleotide sequence ID" value="NZ_JACJFN010000001.1"/>
</dbReference>
<name>A0A7W4DAD6_9GAMM</name>
<dbReference type="Proteomes" id="UP000581189">
    <property type="component" value="Unassembled WGS sequence"/>
</dbReference>
<keyword evidence="2" id="KW-1185">Reference proteome</keyword>
<gene>
    <name evidence="1" type="ORF">H3H45_06795</name>
</gene>
<sequence>MTKHPIRQCEITTDENGVSRPLMVAEVYGSVLPNALQNAVLDAAQIASDLAADVGVPTPELDALCDCLIHDWPVLSPDTSPDVQGAMIDALRLLHSLRLPYISILKSRRITASSQAAA</sequence>
<organism evidence="1 2">
    <name type="scientific">Aquipseudomonas guryensis</name>
    <dbReference type="NCBI Taxonomy" id="2759165"/>
    <lineage>
        <taxon>Bacteria</taxon>
        <taxon>Pseudomonadati</taxon>
        <taxon>Pseudomonadota</taxon>
        <taxon>Gammaproteobacteria</taxon>
        <taxon>Pseudomonadales</taxon>
        <taxon>Pseudomonadaceae</taxon>
        <taxon>Aquipseudomonas</taxon>
    </lineage>
</organism>
<evidence type="ECO:0000313" key="1">
    <source>
        <dbReference type="EMBL" id="MBB1518944.1"/>
    </source>
</evidence>
<reference evidence="1 2" key="1">
    <citation type="submission" date="2020-08" db="EMBL/GenBank/DDBJ databases">
        <authorList>
            <person name="Kim C.M."/>
        </authorList>
    </citation>
    <scope>NUCLEOTIDE SEQUENCE [LARGE SCALE GENOMIC DNA]</scope>
    <source>
        <strain evidence="1 2">SR9</strain>
    </source>
</reference>
<protein>
    <submittedName>
        <fullName evidence="1">Uncharacterized protein</fullName>
    </submittedName>
</protein>
<evidence type="ECO:0000313" key="2">
    <source>
        <dbReference type="Proteomes" id="UP000581189"/>
    </source>
</evidence>
<dbReference type="EMBL" id="JACJFN010000001">
    <property type="protein sequence ID" value="MBB1518944.1"/>
    <property type="molecule type" value="Genomic_DNA"/>
</dbReference>